<gene>
    <name evidence="2" type="ORF">KC675_05600</name>
</gene>
<name>A0A955I9R0_9BACT</name>
<evidence type="ECO:0000313" key="2">
    <source>
        <dbReference type="EMBL" id="MCA9380624.1"/>
    </source>
</evidence>
<dbReference type="InterPro" id="IPR023631">
    <property type="entry name" value="Amidase_dom"/>
</dbReference>
<reference evidence="2" key="1">
    <citation type="submission" date="2020-04" db="EMBL/GenBank/DDBJ databases">
        <authorList>
            <person name="Zhang T."/>
        </authorList>
    </citation>
    <scope>NUCLEOTIDE SEQUENCE</scope>
    <source>
        <strain evidence="2">HKST-UBA15</strain>
    </source>
</reference>
<dbReference type="PANTHER" id="PTHR11895:SF151">
    <property type="entry name" value="GLUTAMYL-TRNA(GLN) AMIDOTRANSFERASE SUBUNIT A"/>
    <property type="match status" value="1"/>
</dbReference>
<dbReference type="InterPro" id="IPR020556">
    <property type="entry name" value="Amidase_CS"/>
</dbReference>
<evidence type="ECO:0000313" key="3">
    <source>
        <dbReference type="Proteomes" id="UP000745577"/>
    </source>
</evidence>
<dbReference type="Gene3D" id="3.90.1300.10">
    <property type="entry name" value="Amidase signature (AS) domain"/>
    <property type="match status" value="1"/>
</dbReference>
<dbReference type="Proteomes" id="UP000745577">
    <property type="component" value="Unassembled WGS sequence"/>
</dbReference>
<evidence type="ECO:0000259" key="1">
    <source>
        <dbReference type="Pfam" id="PF01425"/>
    </source>
</evidence>
<dbReference type="Pfam" id="PF01425">
    <property type="entry name" value="Amidase"/>
    <property type="match status" value="1"/>
</dbReference>
<dbReference type="EMBL" id="JAGQLL010000106">
    <property type="protein sequence ID" value="MCA9380624.1"/>
    <property type="molecule type" value="Genomic_DNA"/>
</dbReference>
<feature type="non-terminal residue" evidence="2">
    <location>
        <position position="1"/>
    </location>
</feature>
<protein>
    <submittedName>
        <fullName evidence="2">Aspartyl/glutamyl-tRNA amidotransferase subunit A</fullName>
    </submittedName>
</protein>
<comment type="caution">
    <text evidence="2">The sequence shown here is derived from an EMBL/GenBank/DDBJ whole genome shotgun (WGS) entry which is preliminary data.</text>
</comment>
<organism evidence="2 3">
    <name type="scientific">Candidatus Dojkabacteria bacterium</name>
    <dbReference type="NCBI Taxonomy" id="2099670"/>
    <lineage>
        <taxon>Bacteria</taxon>
        <taxon>Candidatus Dojkabacteria</taxon>
    </lineage>
</organism>
<dbReference type="GO" id="GO:0003824">
    <property type="term" value="F:catalytic activity"/>
    <property type="evidence" value="ECO:0007669"/>
    <property type="project" value="InterPro"/>
</dbReference>
<dbReference type="PANTHER" id="PTHR11895">
    <property type="entry name" value="TRANSAMIDASE"/>
    <property type="match status" value="1"/>
</dbReference>
<dbReference type="PROSITE" id="PS00571">
    <property type="entry name" value="AMIDASES"/>
    <property type="match status" value="1"/>
</dbReference>
<dbReference type="InterPro" id="IPR000120">
    <property type="entry name" value="Amidase"/>
</dbReference>
<dbReference type="AlphaFoldDB" id="A0A955I9R0"/>
<feature type="domain" description="Amidase" evidence="1">
    <location>
        <begin position="1"/>
        <end position="349"/>
    </location>
</feature>
<reference evidence="2" key="2">
    <citation type="journal article" date="2021" name="Microbiome">
        <title>Successional dynamics and alternative stable states in a saline activated sludge microbial community over 9 years.</title>
        <authorList>
            <person name="Wang Y."/>
            <person name="Ye J."/>
            <person name="Ju F."/>
            <person name="Liu L."/>
            <person name="Boyd J.A."/>
            <person name="Deng Y."/>
            <person name="Parks D.H."/>
            <person name="Jiang X."/>
            <person name="Yin X."/>
            <person name="Woodcroft B.J."/>
            <person name="Tyson G.W."/>
            <person name="Hugenholtz P."/>
            <person name="Polz M.F."/>
            <person name="Zhang T."/>
        </authorList>
    </citation>
    <scope>NUCLEOTIDE SEQUENCE</scope>
    <source>
        <strain evidence="2">HKST-UBA15</strain>
    </source>
</reference>
<proteinExistence type="predicted"/>
<dbReference type="InterPro" id="IPR036928">
    <property type="entry name" value="AS_sf"/>
</dbReference>
<sequence length="361" mass="39091">GKTNMDAFAHGSSTETSDFFTTLNPFDTSRVAGGSSGGSATAVALNMSVYSIGSETAGSVRGPAAWCGLVGFAPTFGRISRYGVIAMGSSLDRPGVMTNSVEDVAILHKLLSGQDKYDATSIQEPPQDLTNKLEENKKNLKIGMPRQYFDDRIDPDVLKNVLESIKLLEKQGAKIVEIDLLDPKYSIAVYTVVQRSEVSSNLARIDGIRYGHFSQENAESLLDQIALNRGEGFGHEAIQRSMTGAYTLSSGYYDAYYKKAQQVRTLIIRDFESAFKEVDVIMAPTMPTTAPKLGVTKNNPIFGELADVLTEPSALAGLPCISIPTGFDRNGLPIGTQIIGSQFDEKSVLTTAYLFEKLLNN</sequence>
<accession>A0A955I9R0</accession>
<dbReference type="SUPFAM" id="SSF75304">
    <property type="entry name" value="Amidase signature (AS) enzymes"/>
    <property type="match status" value="1"/>
</dbReference>